<keyword evidence="4" id="KW-1185">Reference proteome</keyword>
<dbReference type="SUPFAM" id="SSF48264">
    <property type="entry name" value="Cytochrome P450"/>
    <property type="match status" value="1"/>
</dbReference>
<keyword evidence="2" id="KW-0732">Signal</keyword>
<dbReference type="Pfam" id="PF00067">
    <property type="entry name" value="p450"/>
    <property type="match status" value="1"/>
</dbReference>
<dbReference type="GO" id="GO:0005506">
    <property type="term" value="F:iron ion binding"/>
    <property type="evidence" value="ECO:0007669"/>
    <property type="project" value="InterPro"/>
</dbReference>
<protein>
    <recommendedName>
        <fullName evidence="5">Cytochrome P450</fullName>
    </recommendedName>
</protein>
<dbReference type="EMBL" id="JAFEKC020000001">
    <property type="protein sequence ID" value="KAK0517177.1"/>
    <property type="molecule type" value="Genomic_DNA"/>
</dbReference>
<dbReference type="InterPro" id="IPR050121">
    <property type="entry name" value="Cytochrome_P450_monoxygenase"/>
</dbReference>
<feature type="signal peptide" evidence="2">
    <location>
        <begin position="1"/>
        <end position="24"/>
    </location>
</feature>
<dbReference type="Proteomes" id="UP001166286">
    <property type="component" value="Unassembled WGS sequence"/>
</dbReference>
<dbReference type="GO" id="GO:0016705">
    <property type="term" value="F:oxidoreductase activity, acting on paired donors, with incorporation or reduction of molecular oxygen"/>
    <property type="evidence" value="ECO:0007669"/>
    <property type="project" value="InterPro"/>
</dbReference>
<name>A0AA39R912_9LECA</name>
<dbReference type="Gene3D" id="1.10.630.10">
    <property type="entry name" value="Cytochrome P450"/>
    <property type="match status" value="1"/>
</dbReference>
<organism evidence="3 4">
    <name type="scientific">Cladonia borealis</name>
    <dbReference type="NCBI Taxonomy" id="184061"/>
    <lineage>
        <taxon>Eukaryota</taxon>
        <taxon>Fungi</taxon>
        <taxon>Dikarya</taxon>
        <taxon>Ascomycota</taxon>
        <taxon>Pezizomycotina</taxon>
        <taxon>Lecanoromycetes</taxon>
        <taxon>OSLEUM clade</taxon>
        <taxon>Lecanoromycetidae</taxon>
        <taxon>Lecanorales</taxon>
        <taxon>Lecanorineae</taxon>
        <taxon>Cladoniaceae</taxon>
        <taxon>Cladonia</taxon>
    </lineage>
</organism>
<dbReference type="PANTHER" id="PTHR24305:SF166">
    <property type="entry name" value="CYTOCHROME P450 12A4, MITOCHONDRIAL-RELATED"/>
    <property type="match status" value="1"/>
</dbReference>
<dbReference type="AlphaFoldDB" id="A0AA39R912"/>
<sequence>MASIAFIVGFTVLLIWIMSQPLKAYLSPSAALPSAHITTSERRRTYAHIYSNTIVGIASRINAISEKILVKQLHPLLESWANGHHAVDLVQQTRAFGCDFVSAYIFGLERGTCLFQNAGEKVKTINCFTSILEWLFWLIEIPTVTIWLRRCGVRLVPESTLRSQKRLEDIFLDLCRSAQAYNRSASDDLTVYAQLRAYLASTGLTGEILEKTVAAELLDHIIAAGHGIGTTLTYAMTQLSKNSTTQTRLRNELVASTSGQTAEHKLPFLKAVLQETMRAYQIFPGPRGSIEDEIALCGESIH</sequence>
<evidence type="ECO:0008006" key="5">
    <source>
        <dbReference type="Google" id="ProtNLM"/>
    </source>
</evidence>
<evidence type="ECO:0000256" key="2">
    <source>
        <dbReference type="SAM" id="SignalP"/>
    </source>
</evidence>
<dbReference type="GO" id="GO:0004497">
    <property type="term" value="F:monooxygenase activity"/>
    <property type="evidence" value="ECO:0007669"/>
    <property type="project" value="InterPro"/>
</dbReference>
<feature type="chain" id="PRO_5041271320" description="Cytochrome P450" evidence="2">
    <location>
        <begin position="25"/>
        <end position="302"/>
    </location>
</feature>
<evidence type="ECO:0000256" key="1">
    <source>
        <dbReference type="ARBA" id="ARBA00010617"/>
    </source>
</evidence>
<dbReference type="InterPro" id="IPR036396">
    <property type="entry name" value="Cyt_P450_sf"/>
</dbReference>
<dbReference type="PANTHER" id="PTHR24305">
    <property type="entry name" value="CYTOCHROME P450"/>
    <property type="match status" value="1"/>
</dbReference>
<evidence type="ECO:0000313" key="4">
    <source>
        <dbReference type="Proteomes" id="UP001166286"/>
    </source>
</evidence>
<proteinExistence type="inferred from homology"/>
<reference evidence="3" key="1">
    <citation type="submission" date="2023-03" db="EMBL/GenBank/DDBJ databases">
        <title>Complete genome of Cladonia borealis.</title>
        <authorList>
            <person name="Park H."/>
        </authorList>
    </citation>
    <scope>NUCLEOTIDE SEQUENCE</scope>
    <source>
        <strain evidence="3">ANT050790</strain>
    </source>
</reference>
<evidence type="ECO:0000313" key="3">
    <source>
        <dbReference type="EMBL" id="KAK0517177.1"/>
    </source>
</evidence>
<accession>A0AA39R912</accession>
<dbReference type="InterPro" id="IPR001128">
    <property type="entry name" value="Cyt_P450"/>
</dbReference>
<dbReference type="GO" id="GO:0020037">
    <property type="term" value="F:heme binding"/>
    <property type="evidence" value="ECO:0007669"/>
    <property type="project" value="InterPro"/>
</dbReference>
<comment type="similarity">
    <text evidence="1">Belongs to the cytochrome P450 family.</text>
</comment>
<comment type="caution">
    <text evidence="3">The sequence shown here is derived from an EMBL/GenBank/DDBJ whole genome shotgun (WGS) entry which is preliminary data.</text>
</comment>
<gene>
    <name evidence="3" type="ORF">JMJ35_000332</name>
</gene>